<dbReference type="RefSeq" id="WP_039451234.1">
    <property type="nucleotide sequence ID" value="NZ_CP043329.1"/>
</dbReference>
<dbReference type="AlphaFoldDB" id="A0A5C0VME4"/>
<dbReference type="Proteomes" id="UP000323653">
    <property type="component" value="Chromosome"/>
</dbReference>
<feature type="signal peptide" evidence="1">
    <location>
        <begin position="1"/>
        <end position="18"/>
    </location>
</feature>
<name>A0A5C0VME4_9SPHI</name>
<reference evidence="3 4" key="1">
    <citation type="submission" date="2019-08" db="EMBL/GenBank/DDBJ databases">
        <title>Pedobacter sp. nov., isolated from Han river, South Korea.</title>
        <authorList>
            <person name="Lee D.-H."/>
            <person name="Kim Y.-S."/>
            <person name="Hwang E.-M."/>
            <person name="Le Tran T.C."/>
            <person name="Cha C.-J."/>
        </authorList>
    </citation>
    <scope>NUCLEOTIDE SEQUENCE [LARGE SCALE GENOMIC DNA]</scope>
    <source>
        <strain evidence="3 4">CJ43</strain>
    </source>
</reference>
<evidence type="ECO:0000259" key="2">
    <source>
        <dbReference type="Pfam" id="PF18962"/>
    </source>
</evidence>
<accession>A0A5C0VME4</accession>
<evidence type="ECO:0000313" key="4">
    <source>
        <dbReference type="Proteomes" id="UP000323653"/>
    </source>
</evidence>
<sequence>MKRLIFALVITLNFLANAKAQQIDRFVFSSGNGSATNAYGESVQFTIGQAFFTESLSNNKSEIITQGFEQPIAFDNLLIASAAFKDLSLLKLDVYPNPAVDYTELELNLIDHDGAKVMLIDTWGQVVKTEDFQVPAGNQKLHFNLGTLADGVYTISVKANKRSYAKKLIVSNTRSRSVGNF</sequence>
<keyword evidence="1" id="KW-0732">Signal</keyword>
<dbReference type="InterPro" id="IPR026444">
    <property type="entry name" value="Secre_tail"/>
</dbReference>
<dbReference type="KEGG" id="pej:FYC62_11345"/>
<feature type="domain" description="Secretion system C-terminal sorting" evidence="2">
    <location>
        <begin position="94"/>
        <end position="170"/>
    </location>
</feature>
<dbReference type="NCBIfam" id="TIGR04183">
    <property type="entry name" value="Por_Secre_tail"/>
    <property type="match status" value="1"/>
</dbReference>
<dbReference type="EMBL" id="CP043329">
    <property type="protein sequence ID" value="QEK52164.1"/>
    <property type="molecule type" value="Genomic_DNA"/>
</dbReference>
<proteinExistence type="predicted"/>
<keyword evidence="4" id="KW-1185">Reference proteome</keyword>
<evidence type="ECO:0000313" key="3">
    <source>
        <dbReference type="EMBL" id="QEK52164.1"/>
    </source>
</evidence>
<evidence type="ECO:0000256" key="1">
    <source>
        <dbReference type="SAM" id="SignalP"/>
    </source>
</evidence>
<feature type="chain" id="PRO_5023092618" evidence="1">
    <location>
        <begin position="19"/>
        <end position="181"/>
    </location>
</feature>
<protein>
    <submittedName>
        <fullName evidence="3">T9SS type A sorting domain-containing protein</fullName>
    </submittedName>
</protein>
<organism evidence="3 4">
    <name type="scientific">Pedobacter aquae</name>
    <dbReference type="NCBI Taxonomy" id="2605747"/>
    <lineage>
        <taxon>Bacteria</taxon>
        <taxon>Pseudomonadati</taxon>
        <taxon>Bacteroidota</taxon>
        <taxon>Sphingobacteriia</taxon>
        <taxon>Sphingobacteriales</taxon>
        <taxon>Sphingobacteriaceae</taxon>
        <taxon>Pedobacter</taxon>
    </lineage>
</organism>
<dbReference type="Pfam" id="PF18962">
    <property type="entry name" value="Por_Secre_tail"/>
    <property type="match status" value="1"/>
</dbReference>
<gene>
    <name evidence="3" type="ORF">FYC62_11345</name>
</gene>